<accession>A0A0F8W8X5</accession>
<reference evidence="1" key="1">
    <citation type="journal article" date="2015" name="Nature">
        <title>Complex archaea that bridge the gap between prokaryotes and eukaryotes.</title>
        <authorList>
            <person name="Spang A."/>
            <person name="Saw J.H."/>
            <person name="Jorgensen S.L."/>
            <person name="Zaremba-Niedzwiedzka K."/>
            <person name="Martijn J."/>
            <person name="Lind A.E."/>
            <person name="van Eijk R."/>
            <person name="Schleper C."/>
            <person name="Guy L."/>
            <person name="Ettema T.J."/>
        </authorList>
    </citation>
    <scope>NUCLEOTIDE SEQUENCE</scope>
</reference>
<dbReference type="EMBL" id="LAZR01066694">
    <property type="protein sequence ID" value="KKK53068.1"/>
    <property type="molecule type" value="Genomic_DNA"/>
</dbReference>
<sequence>YDRRGHRIITKLKQKDFALVTRPV</sequence>
<organism evidence="1">
    <name type="scientific">marine sediment metagenome</name>
    <dbReference type="NCBI Taxonomy" id="412755"/>
    <lineage>
        <taxon>unclassified sequences</taxon>
        <taxon>metagenomes</taxon>
        <taxon>ecological metagenomes</taxon>
    </lineage>
</organism>
<proteinExistence type="predicted"/>
<feature type="non-terminal residue" evidence="1">
    <location>
        <position position="1"/>
    </location>
</feature>
<protein>
    <submittedName>
        <fullName evidence="1">Uncharacterized protein</fullName>
    </submittedName>
</protein>
<evidence type="ECO:0000313" key="1">
    <source>
        <dbReference type="EMBL" id="KKK53068.1"/>
    </source>
</evidence>
<dbReference type="AlphaFoldDB" id="A0A0F8W8X5"/>
<gene>
    <name evidence="1" type="ORF">LCGC14_3098510</name>
</gene>
<comment type="caution">
    <text evidence="1">The sequence shown here is derived from an EMBL/GenBank/DDBJ whole genome shotgun (WGS) entry which is preliminary data.</text>
</comment>
<name>A0A0F8W8X5_9ZZZZ</name>